<feature type="binding site" evidence="10 12">
    <location>
        <position position="196"/>
    </location>
    <ligand>
        <name>substrate</name>
    </ligand>
</feature>
<dbReference type="InterPro" id="IPR017850">
    <property type="entry name" value="Alkaline_phosphatase_core_sf"/>
</dbReference>
<evidence type="ECO:0000256" key="10">
    <source>
        <dbReference type="HAMAP-Rule" id="MF_01038"/>
    </source>
</evidence>
<evidence type="ECO:0000256" key="13">
    <source>
        <dbReference type="PIRSR" id="PIRSR001492-3"/>
    </source>
</evidence>
<comment type="catalytic activity">
    <reaction evidence="1 10">
        <text>(2R)-2-phosphoglycerate = (2R)-3-phosphoglycerate</text>
        <dbReference type="Rhea" id="RHEA:15901"/>
        <dbReference type="ChEBI" id="CHEBI:58272"/>
        <dbReference type="ChEBI" id="CHEBI:58289"/>
        <dbReference type="EC" id="5.4.2.12"/>
    </reaction>
</comment>
<dbReference type="CDD" id="cd16010">
    <property type="entry name" value="iPGM"/>
    <property type="match status" value="1"/>
</dbReference>
<evidence type="ECO:0000313" key="17">
    <source>
        <dbReference type="Proteomes" id="UP000005561"/>
    </source>
</evidence>
<evidence type="ECO:0000256" key="1">
    <source>
        <dbReference type="ARBA" id="ARBA00000370"/>
    </source>
</evidence>
<feature type="domain" description="Metalloenzyme" evidence="14">
    <location>
        <begin position="9"/>
        <end position="504"/>
    </location>
</feature>
<proteinExistence type="inferred from homology"/>
<dbReference type="SUPFAM" id="SSF64158">
    <property type="entry name" value="2,3-Bisphosphoglycerate-independent phosphoglycerate mutase, substrate-binding domain"/>
    <property type="match status" value="1"/>
</dbReference>
<dbReference type="InterPro" id="IPR036646">
    <property type="entry name" value="PGAM_B_sf"/>
</dbReference>
<gene>
    <name evidence="10 16" type="primary">gpmI</name>
    <name evidence="16" type="ORF">BRYFOR_08627</name>
</gene>
<comment type="caution">
    <text evidence="16">The sequence shown here is derived from an EMBL/GenBank/DDBJ whole genome shotgun (WGS) entry which is preliminary data.</text>
</comment>
<organism evidence="16 17">
    <name type="scientific">Marvinbryantia formatexigens DSM 14469</name>
    <dbReference type="NCBI Taxonomy" id="478749"/>
    <lineage>
        <taxon>Bacteria</taxon>
        <taxon>Bacillati</taxon>
        <taxon>Bacillota</taxon>
        <taxon>Clostridia</taxon>
        <taxon>Lachnospirales</taxon>
        <taxon>Lachnospiraceae</taxon>
        <taxon>Marvinbryantia</taxon>
    </lineage>
</organism>
<keyword evidence="8 10" id="KW-0413">Isomerase</keyword>
<dbReference type="GO" id="GO:0006007">
    <property type="term" value="P:glucose catabolic process"/>
    <property type="evidence" value="ECO:0007669"/>
    <property type="project" value="InterPro"/>
</dbReference>
<feature type="binding site" evidence="10 13">
    <location>
        <position position="17"/>
    </location>
    <ligand>
        <name>Mn(2+)</name>
        <dbReference type="ChEBI" id="CHEBI:29035"/>
        <label>2</label>
    </ligand>
</feature>
<evidence type="ECO:0000256" key="3">
    <source>
        <dbReference type="ARBA" id="ARBA00008819"/>
    </source>
</evidence>
<dbReference type="FunFam" id="3.40.1450.10:FF:000001">
    <property type="entry name" value="2,3-bisphosphoglycerate-independent phosphoglycerate mutase"/>
    <property type="match status" value="1"/>
</dbReference>
<dbReference type="AlphaFoldDB" id="C6LIZ3"/>
<dbReference type="GO" id="GO:0043937">
    <property type="term" value="P:regulation of sporulation"/>
    <property type="evidence" value="ECO:0007669"/>
    <property type="project" value="UniProtKB-ARBA"/>
</dbReference>
<evidence type="ECO:0000313" key="16">
    <source>
        <dbReference type="EMBL" id="EET59313.1"/>
    </source>
</evidence>
<dbReference type="NCBIfam" id="TIGR01307">
    <property type="entry name" value="pgm_bpd_ind"/>
    <property type="match status" value="1"/>
</dbReference>
<comment type="subunit">
    <text evidence="10">Monomer.</text>
</comment>
<comment type="pathway">
    <text evidence="2 10">Carbohydrate degradation; glycolysis; pyruvate from D-glyceraldehyde 3-phosphate: step 3/5.</text>
</comment>
<dbReference type="GO" id="GO:0004619">
    <property type="term" value="F:phosphoglycerate mutase activity"/>
    <property type="evidence" value="ECO:0007669"/>
    <property type="project" value="UniProtKB-UniRule"/>
</dbReference>
<feature type="binding site" evidence="10 13">
    <location>
        <position position="466"/>
    </location>
    <ligand>
        <name>Mn(2+)</name>
        <dbReference type="ChEBI" id="CHEBI:29035"/>
        <label>1</label>
    </ligand>
</feature>
<dbReference type="EC" id="5.4.2.12" evidence="4 10"/>
<comment type="cofactor">
    <cofactor evidence="10">
        <name>Mn(2+)</name>
        <dbReference type="ChEBI" id="CHEBI:29035"/>
    </cofactor>
    <text evidence="10">Binds 2 manganese ions per subunit.</text>
</comment>
<dbReference type="UniPathway" id="UPA00109">
    <property type="reaction ID" value="UER00186"/>
</dbReference>
<feature type="domain" description="BPG-independent PGAM N-terminal" evidence="15">
    <location>
        <begin position="87"/>
        <end position="302"/>
    </location>
</feature>
<comment type="function">
    <text evidence="10">Catalyzes the interconversion of 2-phosphoglycerate and 3-phosphoglycerate.</text>
</comment>
<evidence type="ECO:0000256" key="5">
    <source>
        <dbReference type="ARBA" id="ARBA00022723"/>
    </source>
</evidence>
<reference evidence="16" key="1">
    <citation type="submission" date="2009-07" db="EMBL/GenBank/DDBJ databases">
        <authorList>
            <person name="Weinstock G."/>
            <person name="Sodergren E."/>
            <person name="Clifton S."/>
            <person name="Fulton L."/>
            <person name="Fulton B."/>
            <person name="Courtney L."/>
            <person name="Fronick C."/>
            <person name="Harrison M."/>
            <person name="Strong C."/>
            <person name="Farmer C."/>
            <person name="Delahaunty K."/>
            <person name="Markovic C."/>
            <person name="Hall O."/>
            <person name="Minx P."/>
            <person name="Tomlinson C."/>
            <person name="Mitreva M."/>
            <person name="Nelson J."/>
            <person name="Hou S."/>
            <person name="Wollam A."/>
            <person name="Pepin K.H."/>
            <person name="Johnson M."/>
            <person name="Bhonagiri V."/>
            <person name="Nash W.E."/>
            <person name="Warren W."/>
            <person name="Chinwalla A."/>
            <person name="Mardis E.R."/>
            <person name="Wilson R.K."/>
        </authorList>
    </citation>
    <scope>NUCLEOTIDE SEQUENCE [LARGE SCALE GENOMIC DNA]</scope>
    <source>
        <strain evidence="16">DSM 14469</strain>
    </source>
</reference>
<evidence type="ECO:0000256" key="6">
    <source>
        <dbReference type="ARBA" id="ARBA00023152"/>
    </source>
</evidence>
<feature type="binding site" evidence="10 12">
    <location>
        <begin position="265"/>
        <end position="268"/>
    </location>
    <ligand>
        <name>substrate</name>
    </ligand>
</feature>
<comment type="similarity">
    <text evidence="3 10">Belongs to the BPG-independent phosphoglycerate mutase family.</text>
</comment>
<dbReference type="EMBL" id="ACCL02000019">
    <property type="protein sequence ID" value="EET59313.1"/>
    <property type="molecule type" value="Genomic_DNA"/>
</dbReference>
<dbReference type="Pfam" id="PF06415">
    <property type="entry name" value="iPGM_N"/>
    <property type="match status" value="1"/>
</dbReference>
<dbReference type="PIRSF" id="PIRSF001492">
    <property type="entry name" value="IPGAM"/>
    <property type="match status" value="1"/>
</dbReference>
<feature type="binding site" evidence="10 13">
    <location>
        <position position="67"/>
    </location>
    <ligand>
        <name>Mn(2+)</name>
        <dbReference type="ChEBI" id="CHEBI:29035"/>
        <label>2</label>
    </ligand>
</feature>
<dbReference type="GO" id="GO:0005829">
    <property type="term" value="C:cytosol"/>
    <property type="evidence" value="ECO:0007669"/>
    <property type="project" value="TreeGrafter"/>
</dbReference>
<dbReference type="GO" id="GO:0030145">
    <property type="term" value="F:manganese ion binding"/>
    <property type="evidence" value="ECO:0007669"/>
    <property type="project" value="UniProtKB-UniRule"/>
</dbReference>
<dbReference type="STRING" id="168384.SAMN05660368_00778"/>
<dbReference type="HAMAP" id="MF_01038">
    <property type="entry name" value="GpmI"/>
    <property type="match status" value="1"/>
</dbReference>
<dbReference type="Gene3D" id="3.40.720.10">
    <property type="entry name" value="Alkaline Phosphatase, subunit A"/>
    <property type="match status" value="1"/>
</dbReference>
<feature type="binding site" evidence="10 12">
    <location>
        <begin position="158"/>
        <end position="159"/>
    </location>
    <ligand>
        <name>substrate</name>
    </ligand>
</feature>
<evidence type="ECO:0000256" key="12">
    <source>
        <dbReference type="PIRSR" id="PIRSR001492-2"/>
    </source>
</evidence>
<dbReference type="SUPFAM" id="SSF53649">
    <property type="entry name" value="Alkaline phosphatase-like"/>
    <property type="match status" value="1"/>
</dbReference>
<dbReference type="PANTHER" id="PTHR31637">
    <property type="entry name" value="2,3-BISPHOSPHOGLYCERATE-INDEPENDENT PHOSPHOGLYCERATE MUTASE"/>
    <property type="match status" value="1"/>
</dbReference>
<evidence type="ECO:0000256" key="8">
    <source>
        <dbReference type="ARBA" id="ARBA00023235"/>
    </source>
</evidence>
<feature type="binding site" evidence="10 13">
    <location>
        <position position="410"/>
    </location>
    <ligand>
        <name>Mn(2+)</name>
        <dbReference type="ChEBI" id="CHEBI:29035"/>
        <label>1</label>
    </ligand>
</feature>
<feature type="binding site" evidence="10 12">
    <location>
        <position position="128"/>
    </location>
    <ligand>
        <name>substrate</name>
    </ligand>
</feature>
<protein>
    <recommendedName>
        <fullName evidence="9 10">2,3-bisphosphoglycerate-independent phosphoglycerate mutase</fullName>
        <shortName evidence="10">BPG-independent PGAM</shortName>
        <shortName evidence="10">Phosphoglyceromutase</shortName>
        <shortName evidence="10">iPGM</shortName>
        <ecNumber evidence="4 10">5.4.2.12</ecNumber>
    </recommendedName>
</protein>
<dbReference type="Pfam" id="PF01676">
    <property type="entry name" value="Metalloenzyme"/>
    <property type="match status" value="1"/>
</dbReference>
<feature type="active site" description="Phosphoserine intermediate" evidence="10 11">
    <location>
        <position position="67"/>
    </location>
</feature>
<evidence type="ECO:0000256" key="11">
    <source>
        <dbReference type="PIRSR" id="PIRSR001492-1"/>
    </source>
</evidence>
<keyword evidence="6 10" id="KW-0324">Glycolysis</keyword>
<keyword evidence="7 10" id="KW-0464">Manganese</keyword>
<evidence type="ECO:0000256" key="9">
    <source>
        <dbReference type="ARBA" id="ARBA00071648"/>
    </source>
</evidence>
<feature type="binding site" evidence="10 13">
    <location>
        <position position="447"/>
    </location>
    <ligand>
        <name>Mn(2+)</name>
        <dbReference type="ChEBI" id="CHEBI:29035"/>
        <label>2</label>
    </ligand>
</feature>
<evidence type="ECO:0000259" key="14">
    <source>
        <dbReference type="Pfam" id="PF01676"/>
    </source>
</evidence>
<feature type="binding site" evidence="10 13">
    <location>
        <position position="448"/>
    </location>
    <ligand>
        <name>Mn(2+)</name>
        <dbReference type="ChEBI" id="CHEBI:29035"/>
        <label>2</label>
    </ligand>
</feature>
<dbReference type="GO" id="GO:0006096">
    <property type="term" value="P:glycolytic process"/>
    <property type="evidence" value="ECO:0007669"/>
    <property type="project" value="UniProtKB-UniRule"/>
</dbReference>
<dbReference type="Proteomes" id="UP000005561">
    <property type="component" value="Unassembled WGS sequence"/>
</dbReference>
<dbReference type="InterPro" id="IPR005995">
    <property type="entry name" value="Pgm_bpd_ind"/>
</dbReference>
<evidence type="ECO:0000259" key="15">
    <source>
        <dbReference type="Pfam" id="PF06415"/>
    </source>
</evidence>
<dbReference type="PANTHER" id="PTHR31637:SF0">
    <property type="entry name" value="2,3-BISPHOSPHOGLYCERATE-INDEPENDENT PHOSPHOGLYCERATE MUTASE"/>
    <property type="match status" value="1"/>
</dbReference>
<keyword evidence="5 10" id="KW-0479">Metal-binding</keyword>
<keyword evidence="17" id="KW-1185">Reference proteome</keyword>
<dbReference type="Gene3D" id="3.40.1450.10">
    <property type="entry name" value="BPG-independent phosphoglycerate mutase, domain B"/>
    <property type="match status" value="1"/>
</dbReference>
<dbReference type="eggNOG" id="COG0696">
    <property type="taxonomic scope" value="Bacteria"/>
</dbReference>
<sequence length="518" mass="57035">MRRSKMSKKPTVLMILDGYGLNKRVDGNAVAEANTPVMDKLMAECPFVEGQASGLAVGLPDGQMGNSEVGHLNMGAGRIVYQELTRITKEIEDGDFFKNEALLAACKNAKEKNSALHLYGLVSDGGVHSHITHIYGLLELAKREGLSKVYVHCFLDGRDTPPESGKGYVEQLEAKMRELGVGECVSVMGRYYAMDRDNRWDRVEMAYKALVKGEGVEASSITGAIQDSYDNGKTDEFVIPAVLVRDGKPVGRIADGDSIIFFNFRPDRAREISRAFCCDDFTGFAREKRLDVTYVCFTEYDETIPNKLVAFHKVSITNTFGEYLAAHGLKQARIAETEKYAHVTFFFNGGVEEPNEGETRILVKSPKVATYDLQPEMSAYEVCDKLCEAIRSQEYDVIIINFANPDMVGHTGVESAAIKAVEAVDECVGKAVAAIKEVNGQMFICADHGNAEQLIDYETGEPFTAHTTNPVPFILVNADPAYTLREGGRLADIIPTLIELMGMEQPAEMTGKSLLVRK</sequence>
<dbReference type="InterPro" id="IPR011258">
    <property type="entry name" value="BPG-indep_PGM_N"/>
</dbReference>
<evidence type="ECO:0000256" key="4">
    <source>
        <dbReference type="ARBA" id="ARBA00012026"/>
    </source>
</evidence>
<dbReference type="InterPro" id="IPR006124">
    <property type="entry name" value="Metalloenzyme"/>
</dbReference>
<name>C6LIZ3_9FIRM</name>
<dbReference type="FunFam" id="3.40.720.10:FF:000001">
    <property type="entry name" value="2,3-bisphosphoglycerate-independent phosphoglycerate mutase"/>
    <property type="match status" value="1"/>
</dbReference>
<feature type="binding site" evidence="10 12">
    <location>
        <position position="339"/>
    </location>
    <ligand>
        <name>substrate</name>
    </ligand>
</feature>
<evidence type="ECO:0000256" key="7">
    <source>
        <dbReference type="ARBA" id="ARBA00023211"/>
    </source>
</evidence>
<feature type="binding site" evidence="10 12">
    <location>
        <position position="190"/>
    </location>
    <ligand>
        <name>substrate</name>
    </ligand>
</feature>
<evidence type="ECO:0000256" key="2">
    <source>
        <dbReference type="ARBA" id="ARBA00004798"/>
    </source>
</evidence>
<accession>C6LIZ3</accession>
<feature type="binding site" evidence="10 13">
    <location>
        <position position="406"/>
    </location>
    <ligand>
        <name>Mn(2+)</name>
        <dbReference type="ChEBI" id="CHEBI:29035"/>
        <label>1</label>
    </ligand>
</feature>